<evidence type="ECO:0000313" key="1">
    <source>
        <dbReference type="EMBL" id="GGZ87006.1"/>
    </source>
</evidence>
<dbReference type="Pfam" id="PF04325">
    <property type="entry name" value="DUF465"/>
    <property type="match status" value="1"/>
</dbReference>
<dbReference type="RefSeq" id="WP_189538567.1">
    <property type="nucleotide sequence ID" value="NZ_BMZD01000001.1"/>
</dbReference>
<dbReference type="InterPro" id="IPR038444">
    <property type="entry name" value="DUF465_sf"/>
</dbReference>
<keyword evidence="2" id="KW-1185">Reference proteome</keyword>
<organism evidence="1 2">
    <name type="scientific">Novosphingobium arvoryzae</name>
    <dbReference type="NCBI Taxonomy" id="1256514"/>
    <lineage>
        <taxon>Bacteria</taxon>
        <taxon>Pseudomonadati</taxon>
        <taxon>Pseudomonadota</taxon>
        <taxon>Alphaproteobacteria</taxon>
        <taxon>Sphingomonadales</taxon>
        <taxon>Sphingomonadaceae</taxon>
        <taxon>Novosphingobium</taxon>
    </lineage>
</organism>
<sequence length="58" mass="7195">MSDHVYRLLERHQKLDDLLRRAQSRRTADPFEVLRLKKLKLAIKDRINRLMRRRKLAR</sequence>
<reference evidence="1" key="2">
    <citation type="submission" date="2020-09" db="EMBL/GenBank/DDBJ databases">
        <authorList>
            <person name="Sun Q."/>
            <person name="Kim S."/>
        </authorList>
    </citation>
    <scope>NUCLEOTIDE SEQUENCE</scope>
    <source>
        <strain evidence="1">KCTC 32422</strain>
    </source>
</reference>
<comment type="caution">
    <text evidence="1">The sequence shown here is derived from an EMBL/GenBank/DDBJ whole genome shotgun (WGS) entry which is preliminary data.</text>
</comment>
<dbReference type="Proteomes" id="UP000634139">
    <property type="component" value="Unassembled WGS sequence"/>
</dbReference>
<proteinExistence type="predicted"/>
<dbReference type="AlphaFoldDB" id="A0A918R8X2"/>
<evidence type="ECO:0008006" key="3">
    <source>
        <dbReference type="Google" id="ProtNLM"/>
    </source>
</evidence>
<dbReference type="Gene3D" id="6.10.280.50">
    <property type="match status" value="1"/>
</dbReference>
<name>A0A918R8X2_9SPHN</name>
<accession>A0A918R8X2</accession>
<dbReference type="EMBL" id="BMZD01000001">
    <property type="protein sequence ID" value="GGZ87006.1"/>
    <property type="molecule type" value="Genomic_DNA"/>
</dbReference>
<gene>
    <name evidence="1" type="ORF">GCM10011617_02080</name>
</gene>
<dbReference type="InterPro" id="IPR007420">
    <property type="entry name" value="DUF465"/>
</dbReference>
<reference evidence="1" key="1">
    <citation type="journal article" date="2014" name="Int. J. Syst. Evol. Microbiol.">
        <title>Complete genome sequence of Corynebacterium casei LMG S-19264T (=DSM 44701T), isolated from a smear-ripened cheese.</title>
        <authorList>
            <consortium name="US DOE Joint Genome Institute (JGI-PGF)"/>
            <person name="Walter F."/>
            <person name="Albersmeier A."/>
            <person name="Kalinowski J."/>
            <person name="Ruckert C."/>
        </authorList>
    </citation>
    <scope>NUCLEOTIDE SEQUENCE</scope>
    <source>
        <strain evidence="1">KCTC 32422</strain>
    </source>
</reference>
<evidence type="ECO:0000313" key="2">
    <source>
        <dbReference type="Proteomes" id="UP000634139"/>
    </source>
</evidence>
<protein>
    <recommendedName>
        <fullName evidence="3">DUF465 domain-containing protein</fullName>
    </recommendedName>
</protein>